<reference evidence="2" key="1">
    <citation type="journal article" date="2021" name="PeerJ">
        <title>Extensive microbial diversity within the chicken gut microbiome revealed by metagenomics and culture.</title>
        <authorList>
            <person name="Gilroy R."/>
            <person name="Ravi A."/>
            <person name="Getino M."/>
            <person name="Pursley I."/>
            <person name="Horton D.L."/>
            <person name="Alikhan N.F."/>
            <person name="Baker D."/>
            <person name="Gharbi K."/>
            <person name="Hall N."/>
            <person name="Watson M."/>
            <person name="Adriaenssens E.M."/>
            <person name="Foster-Nyarko E."/>
            <person name="Jarju S."/>
            <person name="Secka A."/>
            <person name="Antonio M."/>
            <person name="Oren A."/>
            <person name="Chaudhuri R.R."/>
            <person name="La Ragione R."/>
            <person name="Hildebrand F."/>
            <person name="Pallen M.J."/>
        </authorList>
    </citation>
    <scope>NUCLEOTIDE SEQUENCE</scope>
    <source>
        <strain evidence="2">CHK118-2852</strain>
    </source>
</reference>
<name>A0A9D2GYX7_9BACE</name>
<keyword evidence="1" id="KW-0472">Membrane</keyword>
<sequence>MALKIKYSDVGPLLFMGMCIVLYSIPDNVQLPFRLLIFLGLIGGYLNNKSLHMPVIQFLIFCITAFIVLSKIVIGTFDTSLLMVFLSIIPIMNIDTYTSFSQRQMRVLRYIIYFLC</sequence>
<feature type="transmembrane region" description="Helical" evidence="1">
    <location>
        <begin position="31"/>
        <end position="48"/>
    </location>
</feature>
<dbReference type="EMBL" id="DXAV01000090">
    <property type="protein sequence ID" value="HIZ92628.1"/>
    <property type="molecule type" value="Genomic_DNA"/>
</dbReference>
<evidence type="ECO:0000313" key="3">
    <source>
        <dbReference type="Proteomes" id="UP000824108"/>
    </source>
</evidence>
<feature type="transmembrane region" description="Helical" evidence="1">
    <location>
        <begin position="80"/>
        <end position="100"/>
    </location>
</feature>
<evidence type="ECO:0000256" key="1">
    <source>
        <dbReference type="SAM" id="Phobius"/>
    </source>
</evidence>
<reference evidence="2" key="2">
    <citation type="submission" date="2021-04" db="EMBL/GenBank/DDBJ databases">
        <authorList>
            <person name="Gilroy R."/>
        </authorList>
    </citation>
    <scope>NUCLEOTIDE SEQUENCE</scope>
    <source>
        <strain evidence="2">CHK118-2852</strain>
    </source>
</reference>
<evidence type="ECO:0000313" key="2">
    <source>
        <dbReference type="EMBL" id="HIZ92628.1"/>
    </source>
</evidence>
<comment type="caution">
    <text evidence="2">The sequence shown here is derived from an EMBL/GenBank/DDBJ whole genome shotgun (WGS) entry which is preliminary data.</text>
</comment>
<dbReference type="Proteomes" id="UP000824108">
    <property type="component" value="Unassembled WGS sequence"/>
</dbReference>
<protein>
    <submittedName>
        <fullName evidence="2">Uncharacterized protein</fullName>
    </submittedName>
</protein>
<keyword evidence="1" id="KW-1133">Transmembrane helix</keyword>
<proteinExistence type="predicted"/>
<accession>A0A9D2GYX7</accession>
<gene>
    <name evidence="2" type="ORF">H9807_11025</name>
</gene>
<feature type="transmembrane region" description="Helical" evidence="1">
    <location>
        <begin position="7"/>
        <end position="25"/>
    </location>
</feature>
<feature type="transmembrane region" description="Helical" evidence="1">
    <location>
        <begin position="55"/>
        <end position="74"/>
    </location>
</feature>
<keyword evidence="1" id="KW-0812">Transmembrane</keyword>
<dbReference type="AlphaFoldDB" id="A0A9D2GYX7"/>
<feature type="non-terminal residue" evidence="2">
    <location>
        <position position="116"/>
    </location>
</feature>
<organism evidence="2 3">
    <name type="scientific">Candidatus Bacteroides merdavium</name>
    <dbReference type="NCBI Taxonomy" id="2838472"/>
    <lineage>
        <taxon>Bacteria</taxon>
        <taxon>Pseudomonadati</taxon>
        <taxon>Bacteroidota</taxon>
        <taxon>Bacteroidia</taxon>
        <taxon>Bacteroidales</taxon>
        <taxon>Bacteroidaceae</taxon>
        <taxon>Bacteroides</taxon>
    </lineage>
</organism>